<keyword evidence="3" id="KW-1185">Reference proteome</keyword>
<dbReference type="OrthoDB" id="3694289at2759"/>
<reference evidence="2 3" key="1">
    <citation type="journal article" date="2013" name="PLoS Genet.">
        <title>Comparative genome structure, secondary metabolite, and effector coding capacity across Cochliobolus pathogens.</title>
        <authorList>
            <person name="Condon B.J."/>
            <person name="Leng Y."/>
            <person name="Wu D."/>
            <person name="Bushley K.E."/>
            <person name="Ohm R.A."/>
            <person name="Otillar R."/>
            <person name="Martin J."/>
            <person name="Schackwitz W."/>
            <person name="Grimwood J."/>
            <person name="MohdZainudin N."/>
            <person name="Xue C."/>
            <person name="Wang R."/>
            <person name="Manning V.A."/>
            <person name="Dhillon B."/>
            <person name="Tu Z.J."/>
            <person name="Steffenson B.J."/>
            <person name="Salamov A."/>
            <person name="Sun H."/>
            <person name="Lowry S."/>
            <person name="LaButti K."/>
            <person name="Han J."/>
            <person name="Copeland A."/>
            <person name="Lindquist E."/>
            <person name="Barry K."/>
            <person name="Schmutz J."/>
            <person name="Baker S.E."/>
            <person name="Ciuffetti L.M."/>
            <person name="Grigoriev I.V."/>
            <person name="Zhong S."/>
            <person name="Turgeon B.G."/>
        </authorList>
    </citation>
    <scope>NUCLEOTIDE SEQUENCE [LARGE SCALE GENOMIC DNA]</scope>
    <source>
        <strain evidence="2 3">26-R-13</strain>
    </source>
</reference>
<organism evidence="2 3">
    <name type="scientific">Cochliobolus carbonum (strain 26-R-13)</name>
    <name type="common">Maize leaf spot fungus</name>
    <name type="synonym">Bipolaris zeicola</name>
    <dbReference type="NCBI Taxonomy" id="930089"/>
    <lineage>
        <taxon>Eukaryota</taxon>
        <taxon>Fungi</taxon>
        <taxon>Dikarya</taxon>
        <taxon>Ascomycota</taxon>
        <taxon>Pezizomycotina</taxon>
        <taxon>Dothideomycetes</taxon>
        <taxon>Pleosporomycetidae</taxon>
        <taxon>Pleosporales</taxon>
        <taxon>Pleosporineae</taxon>
        <taxon>Pleosporaceae</taxon>
        <taxon>Bipolaris</taxon>
    </lineage>
</organism>
<dbReference type="EMBL" id="KI964748">
    <property type="protein sequence ID" value="EUC29438.1"/>
    <property type="molecule type" value="Genomic_DNA"/>
</dbReference>
<dbReference type="Proteomes" id="UP000053841">
    <property type="component" value="Unassembled WGS sequence"/>
</dbReference>
<accession>W6XUL8</accession>
<proteinExistence type="predicted"/>
<dbReference type="HOGENOM" id="CLU_1030530_0_0_1"/>
<evidence type="ECO:0000256" key="1">
    <source>
        <dbReference type="SAM" id="MobiDB-lite"/>
    </source>
</evidence>
<gene>
    <name evidence="2" type="ORF">COCCADRAFT_40195</name>
</gene>
<feature type="region of interest" description="Disordered" evidence="1">
    <location>
        <begin position="99"/>
        <end position="163"/>
    </location>
</feature>
<dbReference type="RefSeq" id="XP_007716273.1">
    <property type="nucleotide sequence ID" value="XM_007718083.1"/>
</dbReference>
<protein>
    <submittedName>
        <fullName evidence="2">Uncharacterized protein</fullName>
    </submittedName>
</protein>
<sequence length="270" mass="29752">MAPTSLSFTAINDASCPNFFGSQEHRTQVSRAITESLFGTTATYESLTLKAITRHQTPPDSWEKPARDILSEASASGIIETNNPSLQRNGCTLLPSAPLQRTRTPPPQSHIPLGDINTAHPLLSPLSPPPSHSQPSSQFECGQRTTWTPPALTPPLSSPTLPRCSLSPKQTLRQKYRFDVPVTPAIPVARDSIHADPAWNSAVENLQGEEMEEIMLTLDKEIALCEIREKYEEAVQRALLARYNGLVWGWRRERVVRGSLGGKARKGVMN</sequence>
<dbReference type="KEGG" id="bze:COCCADRAFT_40195"/>
<evidence type="ECO:0000313" key="2">
    <source>
        <dbReference type="EMBL" id="EUC29438.1"/>
    </source>
</evidence>
<evidence type="ECO:0000313" key="3">
    <source>
        <dbReference type="Proteomes" id="UP000053841"/>
    </source>
</evidence>
<dbReference type="GeneID" id="19149190"/>
<dbReference type="AlphaFoldDB" id="W6XUL8"/>
<name>W6XUL8_COCC2</name>